<gene>
    <name evidence="2" type="ORF">B9T62_36025</name>
</gene>
<evidence type="ECO:0000313" key="3">
    <source>
        <dbReference type="Proteomes" id="UP000249890"/>
    </source>
</evidence>
<evidence type="ECO:0000313" key="2">
    <source>
        <dbReference type="EMBL" id="ASA25669.1"/>
    </source>
</evidence>
<feature type="domain" description="DUF6602" evidence="1">
    <location>
        <begin position="25"/>
        <end position="122"/>
    </location>
</feature>
<dbReference type="KEGG" id="pdh:B9T62_36025"/>
<reference evidence="2 3" key="1">
    <citation type="submission" date="2017-06" db="EMBL/GenBank/DDBJ databases">
        <title>Complete genome sequence of Paenibacillus donghaensis KCTC 13049T isolated from East Sea sediment, South Korea.</title>
        <authorList>
            <person name="Jung B.K."/>
            <person name="Hong S.-J."/>
            <person name="Shin J.-H."/>
        </authorList>
    </citation>
    <scope>NUCLEOTIDE SEQUENCE [LARGE SCALE GENOMIC DNA]</scope>
    <source>
        <strain evidence="2 3">KCTC 13049</strain>
    </source>
</reference>
<name>A0A2Z2KS08_9BACL</name>
<dbReference type="AlphaFoldDB" id="A0A2Z2KS08"/>
<organism evidence="2 3">
    <name type="scientific">Paenibacillus donghaensis</name>
    <dbReference type="NCBI Taxonomy" id="414771"/>
    <lineage>
        <taxon>Bacteria</taxon>
        <taxon>Bacillati</taxon>
        <taxon>Bacillota</taxon>
        <taxon>Bacilli</taxon>
        <taxon>Bacillales</taxon>
        <taxon>Paenibacillaceae</taxon>
        <taxon>Paenibacillus</taxon>
    </lineage>
</organism>
<dbReference type="InterPro" id="IPR046537">
    <property type="entry name" value="DUF6602"/>
</dbReference>
<accession>A0A2Z2KS08</accession>
<proteinExistence type="predicted"/>
<sequence length="423" mass="49418">MITTVADLLNSLMIKEKELLKKYSIIKHGPTIGDMYEGLTASLLNKAIFKGLDIRIVSGKIRNELDEFSNEIDCMIVEGEGESIPYTGKFIYDLSQVIAVLEVKKNLYQDDLIDAYDKMRKIYSITEPNNELLNMKAFRDAFRHIVQKELPDYEEVTELPLHEQMIYHSLLIEEMMPVRIVFGYYGYSSEFALREAFNKYIEKNSGIRGFSPTIFPDLIICNNSVIAKLDAMPYISPLDREGNWNFYGSTTHNPFLMLLEFIWTKLSYRYNLSDDIFGEDLDFEAFHPFLRTKAKRSDDEIGWETNYIYIPKEGLDHEPLFWEWKPAELDEVEWFIINWLCVHQELNTEKPGFQKWLDQKGARLEDLIKSLSGKRLITFEKDTFHLLTDQCAVVTVNGKWYAAENKSGRLTNWVNKMMQGKDE</sequence>
<dbReference type="Pfam" id="PF20247">
    <property type="entry name" value="DUF6602"/>
    <property type="match status" value="1"/>
</dbReference>
<keyword evidence="3" id="KW-1185">Reference proteome</keyword>
<dbReference type="EMBL" id="CP021780">
    <property type="protein sequence ID" value="ASA25669.1"/>
    <property type="molecule type" value="Genomic_DNA"/>
</dbReference>
<dbReference type="RefSeq" id="WP_087919630.1">
    <property type="nucleotide sequence ID" value="NZ_CP021780.1"/>
</dbReference>
<protein>
    <recommendedName>
        <fullName evidence="1">DUF6602 domain-containing protein</fullName>
    </recommendedName>
</protein>
<evidence type="ECO:0000259" key="1">
    <source>
        <dbReference type="Pfam" id="PF20247"/>
    </source>
</evidence>
<dbReference type="Proteomes" id="UP000249890">
    <property type="component" value="Chromosome"/>
</dbReference>